<keyword evidence="2" id="KW-0732">Signal</keyword>
<dbReference type="SMART" id="SM00179">
    <property type="entry name" value="EGF_CA"/>
    <property type="match status" value="1"/>
</dbReference>
<proteinExistence type="predicted"/>
<dbReference type="InterPro" id="IPR000922">
    <property type="entry name" value="Lectin_gal-bd_dom"/>
</dbReference>
<keyword evidence="1 6" id="KW-0245">EGF-like domain</keyword>
<gene>
    <name evidence="8" type="ORF">MEDL_43195</name>
</gene>
<dbReference type="Gene3D" id="2.10.25.10">
    <property type="entry name" value="Laminin"/>
    <property type="match status" value="1"/>
</dbReference>
<dbReference type="Gene3D" id="2.60.120.740">
    <property type="match status" value="1"/>
</dbReference>
<feature type="domain" description="EGF-like" evidence="7">
    <location>
        <begin position="131"/>
        <end position="167"/>
    </location>
</feature>
<accession>A0A8S3TFK9</accession>
<dbReference type="PANTHER" id="PTHR46780">
    <property type="entry name" value="PROTEIN EVA-1"/>
    <property type="match status" value="1"/>
</dbReference>
<dbReference type="PROSITE" id="PS50026">
    <property type="entry name" value="EGF_3"/>
    <property type="match status" value="1"/>
</dbReference>
<keyword evidence="3" id="KW-0677">Repeat</keyword>
<keyword evidence="9" id="KW-1185">Reference proteome</keyword>
<evidence type="ECO:0000313" key="9">
    <source>
        <dbReference type="Proteomes" id="UP000683360"/>
    </source>
</evidence>
<sequence>MSASERKKYQPLENIKIKLQLNVDNDKEHNFQLLFVGLEQIICNVDTDTIACDLYSVMTITSSTYGRNDGTTCTGSHAPYSSGFPCTIDSTNWVRQHCENKQTCSICPYDIGVDPCENYFKYLTVWYTCSDFDECGSNPCQHGGTCTDLIDGFTCSCYPAYQGTDCAERNDLFDVKYILEEHESTHFSIKALLVLSRLNCARMCTLNNDCYGFEYDVNDHTCQMISAISTIAFGKVHYYVKQF</sequence>
<keyword evidence="5" id="KW-0325">Glycoprotein</keyword>
<dbReference type="InterPro" id="IPR000742">
    <property type="entry name" value="EGF"/>
</dbReference>
<protein>
    <recommendedName>
        <fullName evidence="7">EGF-like domain-containing protein</fullName>
    </recommendedName>
</protein>
<name>A0A8S3TFK9_MYTED</name>
<dbReference type="GO" id="GO:0030246">
    <property type="term" value="F:carbohydrate binding"/>
    <property type="evidence" value="ECO:0007669"/>
    <property type="project" value="InterPro"/>
</dbReference>
<dbReference type="PROSITE" id="PS01187">
    <property type="entry name" value="EGF_CA"/>
    <property type="match status" value="1"/>
</dbReference>
<comment type="caution">
    <text evidence="8">The sequence shown here is derived from an EMBL/GenBank/DDBJ whole genome shotgun (WGS) entry which is preliminary data.</text>
</comment>
<dbReference type="SUPFAM" id="SSF57196">
    <property type="entry name" value="EGF/Laminin"/>
    <property type="match status" value="1"/>
</dbReference>
<dbReference type="SMART" id="SM00181">
    <property type="entry name" value="EGF"/>
    <property type="match status" value="1"/>
</dbReference>
<dbReference type="PROSITE" id="PS00010">
    <property type="entry name" value="ASX_HYDROXYL"/>
    <property type="match status" value="1"/>
</dbReference>
<dbReference type="Pfam" id="PF00024">
    <property type="entry name" value="PAN_1"/>
    <property type="match status" value="1"/>
</dbReference>
<dbReference type="GO" id="GO:0005509">
    <property type="term" value="F:calcium ion binding"/>
    <property type="evidence" value="ECO:0007669"/>
    <property type="project" value="InterPro"/>
</dbReference>
<dbReference type="InterPro" id="IPR043159">
    <property type="entry name" value="Lectin_gal-bd_sf"/>
</dbReference>
<reference evidence="8" key="1">
    <citation type="submission" date="2021-03" db="EMBL/GenBank/DDBJ databases">
        <authorList>
            <person name="Bekaert M."/>
        </authorList>
    </citation>
    <scope>NUCLEOTIDE SEQUENCE</scope>
</reference>
<dbReference type="Proteomes" id="UP000683360">
    <property type="component" value="Unassembled WGS sequence"/>
</dbReference>
<dbReference type="CDD" id="cd22823">
    <property type="entry name" value="Gal_Rha_Lectin"/>
    <property type="match status" value="1"/>
</dbReference>
<evidence type="ECO:0000256" key="4">
    <source>
        <dbReference type="ARBA" id="ARBA00023157"/>
    </source>
</evidence>
<dbReference type="EMBL" id="CAJPWZ010002060">
    <property type="protein sequence ID" value="CAG2230340.1"/>
    <property type="molecule type" value="Genomic_DNA"/>
</dbReference>
<dbReference type="Pfam" id="PF02140">
    <property type="entry name" value="SUEL_Lectin"/>
    <property type="match status" value="1"/>
</dbReference>
<dbReference type="CDD" id="cd00054">
    <property type="entry name" value="EGF_CA"/>
    <property type="match status" value="1"/>
</dbReference>
<dbReference type="OrthoDB" id="430340at2759"/>
<dbReference type="FunFam" id="2.10.25.10:FF:000122">
    <property type="entry name" value="Protein crumbs homolog 2"/>
    <property type="match status" value="1"/>
</dbReference>
<organism evidence="8 9">
    <name type="scientific">Mytilus edulis</name>
    <name type="common">Blue mussel</name>
    <dbReference type="NCBI Taxonomy" id="6550"/>
    <lineage>
        <taxon>Eukaryota</taxon>
        <taxon>Metazoa</taxon>
        <taxon>Spiralia</taxon>
        <taxon>Lophotrochozoa</taxon>
        <taxon>Mollusca</taxon>
        <taxon>Bivalvia</taxon>
        <taxon>Autobranchia</taxon>
        <taxon>Pteriomorphia</taxon>
        <taxon>Mytilida</taxon>
        <taxon>Mytiloidea</taxon>
        <taxon>Mytilidae</taxon>
        <taxon>Mytilinae</taxon>
        <taxon>Mytilus</taxon>
    </lineage>
</organism>
<evidence type="ECO:0000256" key="3">
    <source>
        <dbReference type="ARBA" id="ARBA00022737"/>
    </source>
</evidence>
<evidence type="ECO:0000256" key="5">
    <source>
        <dbReference type="ARBA" id="ARBA00023180"/>
    </source>
</evidence>
<evidence type="ECO:0000313" key="8">
    <source>
        <dbReference type="EMBL" id="CAG2230340.1"/>
    </source>
</evidence>
<dbReference type="InterPro" id="IPR001881">
    <property type="entry name" value="EGF-like_Ca-bd_dom"/>
</dbReference>
<comment type="caution">
    <text evidence="6">Lacks conserved residue(s) required for the propagation of feature annotation.</text>
</comment>
<dbReference type="Pfam" id="PF00008">
    <property type="entry name" value="EGF"/>
    <property type="match status" value="1"/>
</dbReference>
<dbReference type="InterPro" id="IPR003609">
    <property type="entry name" value="Pan_app"/>
</dbReference>
<dbReference type="InterPro" id="IPR000152">
    <property type="entry name" value="EGF-type_Asp/Asn_hydroxyl_site"/>
</dbReference>
<dbReference type="InterPro" id="IPR018097">
    <property type="entry name" value="EGF_Ca-bd_CS"/>
</dbReference>
<evidence type="ECO:0000259" key="7">
    <source>
        <dbReference type="PROSITE" id="PS50026"/>
    </source>
</evidence>
<dbReference type="PROSITE" id="PS00022">
    <property type="entry name" value="EGF_1"/>
    <property type="match status" value="1"/>
</dbReference>
<evidence type="ECO:0000256" key="1">
    <source>
        <dbReference type="ARBA" id="ARBA00022536"/>
    </source>
</evidence>
<dbReference type="AlphaFoldDB" id="A0A8S3TFK9"/>
<evidence type="ECO:0000256" key="6">
    <source>
        <dbReference type="PROSITE-ProRule" id="PRU00076"/>
    </source>
</evidence>
<evidence type="ECO:0000256" key="2">
    <source>
        <dbReference type="ARBA" id="ARBA00022729"/>
    </source>
</evidence>
<keyword evidence="4 6" id="KW-1015">Disulfide bond</keyword>
<feature type="disulfide bond" evidence="6">
    <location>
        <begin position="157"/>
        <end position="166"/>
    </location>
</feature>